<evidence type="ECO:0000256" key="1">
    <source>
        <dbReference type="ARBA" id="ARBA00004141"/>
    </source>
</evidence>
<protein>
    <submittedName>
        <fullName evidence="6">Uncharacterized protein</fullName>
    </submittedName>
</protein>
<feature type="transmembrane region" description="Helical" evidence="5">
    <location>
        <begin position="168"/>
        <end position="186"/>
    </location>
</feature>
<evidence type="ECO:0000256" key="2">
    <source>
        <dbReference type="ARBA" id="ARBA00022692"/>
    </source>
</evidence>
<comment type="subcellular location">
    <subcellularLocation>
        <location evidence="1">Membrane</location>
        <topology evidence="1">Multi-pass membrane protein</topology>
    </subcellularLocation>
</comment>
<dbReference type="InterPro" id="IPR000537">
    <property type="entry name" value="UbiA_prenyltransferase"/>
</dbReference>
<dbReference type="Pfam" id="PF01040">
    <property type="entry name" value="UbiA"/>
    <property type="match status" value="1"/>
</dbReference>
<dbReference type="CDD" id="cd13965">
    <property type="entry name" value="PT_UbiA_3"/>
    <property type="match status" value="1"/>
</dbReference>
<dbReference type="Proteomes" id="UP000807469">
    <property type="component" value="Unassembled WGS sequence"/>
</dbReference>
<comment type="caution">
    <text evidence="6">The sequence shown here is derived from an EMBL/GenBank/DDBJ whole genome shotgun (WGS) entry which is preliminary data.</text>
</comment>
<feature type="transmembrane region" description="Helical" evidence="5">
    <location>
        <begin position="112"/>
        <end position="134"/>
    </location>
</feature>
<keyword evidence="4 5" id="KW-0472">Membrane</keyword>
<accession>A0A9P5YTD7</accession>
<organism evidence="6 7">
    <name type="scientific">Pholiota conissans</name>
    <dbReference type="NCBI Taxonomy" id="109636"/>
    <lineage>
        <taxon>Eukaryota</taxon>
        <taxon>Fungi</taxon>
        <taxon>Dikarya</taxon>
        <taxon>Basidiomycota</taxon>
        <taxon>Agaricomycotina</taxon>
        <taxon>Agaricomycetes</taxon>
        <taxon>Agaricomycetidae</taxon>
        <taxon>Agaricales</taxon>
        <taxon>Agaricineae</taxon>
        <taxon>Strophariaceae</taxon>
        <taxon>Pholiota</taxon>
    </lineage>
</organism>
<dbReference type="PANTHER" id="PTHR42723:SF1">
    <property type="entry name" value="CHLOROPHYLL SYNTHASE, CHLOROPLASTIC"/>
    <property type="match status" value="1"/>
</dbReference>
<evidence type="ECO:0000313" key="7">
    <source>
        <dbReference type="Proteomes" id="UP000807469"/>
    </source>
</evidence>
<keyword evidence="2 5" id="KW-0812">Transmembrane</keyword>
<dbReference type="GO" id="GO:0016020">
    <property type="term" value="C:membrane"/>
    <property type="evidence" value="ECO:0007669"/>
    <property type="project" value="UniProtKB-SubCell"/>
</dbReference>
<dbReference type="InterPro" id="IPR044878">
    <property type="entry name" value="UbiA_sf"/>
</dbReference>
<evidence type="ECO:0000313" key="6">
    <source>
        <dbReference type="EMBL" id="KAF9475242.1"/>
    </source>
</evidence>
<name>A0A9P5YTD7_9AGAR</name>
<feature type="transmembrane region" description="Helical" evidence="5">
    <location>
        <begin position="257"/>
        <end position="279"/>
    </location>
</feature>
<feature type="transmembrane region" description="Helical" evidence="5">
    <location>
        <begin position="232"/>
        <end position="251"/>
    </location>
</feature>
<dbReference type="AlphaFoldDB" id="A0A9P5YTD7"/>
<reference evidence="6" key="1">
    <citation type="submission" date="2020-11" db="EMBL/GenBank/DDBJ databases">
        <authorList>
            <consortium name="DOE Joint Genome Institute"/>
            <person name="Ahrendt S."/>
            <person name="Riley R."/>
            <person name="Andreopoulos W."/>
            <person name="Labutti K."/>
            <person name="Pangilinan J."/>
            <person name="Ruiz-Duenas F.J."/>
            <person name="Barrasa J.M."/>
            <person name="Sanchez-Garcia M."/>
            <person name="Camarero S."/>
            <person name="Miyauchi S."/>
            <person name="Serrano A."/>
            <person name="Linde D."/>
            <person name="Babiker R."/>
            <person name="Drula E."/>
            <person name="Ayuso-Fernandez I."/>
            <person name="Pacheco R."/>
            <person name="Padilla G."/>
            <person name="Ferreira P."/>
            <person name="Barriuso J."/>
            <person name="Kellner H."/>
            <person name="Castanera R."/>
            <person name="Alfaro M."/>
            <person name="Ramirez L."/>
            <person name="Pisabarro A.G."/>
            <person name="Kuo A."/>
            <person name="Tritt A."/>
            <person name="Lipzen A."/>
            <person name="He G."/>
            <person name="Yan M."/>
            <person name="Ng V."/>
            <person name="Cullen D."/>
            <person name="Martin F."/>
            <person name="Rosso M.-N."/>
            <person name="Henrissat B."/>
            <person name="Hibbett D."/>
            <person name="Martinez A.T."/>
            <person name="Grigoriev I.V."/>
        </authorList>
    </citation>
    <scope>NUCLEOTIDE SEQUENCE</scope>
    <source>
        <strain evidence="6">CIRM-BRFM 674</strain>
    </source>
</reference>
<dbReference type="PANTHER" id="PTHR42723">
    <property type="entry name" value="CHLOROPHYLL SYNTHASE"/>
    <property type="match status" value="1"/>
</dbReference>
<dbReference type="OrthoDB" id="434972at2759"/>
<gene>
    <name evidence="6" type="ORF">BDN70DRAFT_915057</name>
</gene>
<evidence type="ECO:0000256" key="4">
    <source>
        <dbReference type="ARBA" id="ARBA00023136"/>
    </source>
</evidence>
<sequence length="315" mass="35290">MKFAIRSHKYCNVARLNIQVALLDGIKYIVDAVYTAFLFTKSDIKTTLIPIASRRHTFFAVATAPMTDFARLPNVIMWIRVHLLQFDVSNQTMDPDEDILNKGYRPIPAKRITLANAIILRWLLVPICFAISLAYSVQTLYASFALVGLTVLYDELGAHASNFIVRNVVNACGFMAFESGATLVAGTDRHRLHTVAVLAICLSGGIFATTIQSQDFKDEAGDRKIGRQTIPIVFPMIARYTVLVPLIMWSFGLSHLWQLDLLSACIFSSLAVVVGISFIEAETVKEKQVAFYWYNVWLSVAHALPGYYHLFRTMA</sequence>
<dbReference type="Gene3D" id="1.10.357.140">
    <property type="entry name" value="UbiA prenyltransferase"/>
    <property type="match status" value="1"/>
</dbReference>
<evidence type="ECO:0000256" key="3">
    <source>
        <dbReference type="ARBA" id="ARBA00022989"/>
    </source>
</evidence>
<dbReference type="InterPro" id="IPR050475">
    <property type="entry name" value="Prenyltransferase_related"/>
</dbReference>
<evidence type="ECO:0000256" key="5">
    <source>
        <dbReference type="SAM" id="Phobius"/>
    </source>
</evidence>
<feature type="transmembrane region" description="Helical" evidence="5">
    <location>
        <begin position="192"/>
        <end position="211"/>
    </location>
</feature>
<keyword evidence="3 5" id="KW-1133">Transmembrane helix</keyword>
<dbReference type="GO" id="GO:0016765">
    <property type="term" value="F:transferase activity, transferring alkyl or aryl (other than methyl) groups"/>
    <property type="evidence" value="ECO:0007669"/>
    <property type="project" value="InterPro"/>
</dbReference>
<proteinExistence type="predicted"/>
<feature type="transmembrane region" description="Helical" evidence="5">
    <location>
        <begin position="291"/>
        <end position="310"/>
    </location>
</feature>
<dbReference type="EMBL" id="MU155341">
    <property type="protein sequence ID" value="KAF9475242.1"/>
    <property type="molecule type" value="Genomic_DNA"/>
</dbReference>
<keyword evidence="7" id="KW-1185">Reference proteome</keyword>